<name>A0ABQ2YJS2_9NEIS</name>
<reference evidence="2" key="1">
    <citation type="journal article" date="2019" name="Int. J. Syst. Evol. Microbiol.">
        <title>The Global Catalogue of Microorganisms (GCM) 10K type strain sequencing project: providing services to taxonomists for standard genome sequencing and annotation.</title>
        <authorList>
            <consortium name="The Broad Institute Genomics Platform"/>
            <consortium name="The Broad Institute Genome Sequencing Center for Infectious Disease"/>
            <person name="Wu L."/>
            <person name="Ma J."/>
        </authorList>
    </citation>
    <scope>NUCLEOTIDE SEQUENCE [LARGE SCALE GENOMIC DNA]</scope>
    <source>
        <strain evidence="2">KCTC 32041</strain>
    </source>
</reference>
<sequence>MAMSTWQLDRALKVQLITTSSAGQKDFAGYRAMHHTSWHSVFVRRTERVMDGMILHGLTSTPDSIDLIDDSVIMDAWFDYSRRFVFYRTFALYLANHKYVKQIYAEE</sequence>
<comment type="caution">
    <text evidence="1">The sequence shown here is derived from an EMBL/GenBank/DDBJ whole genome shotgun (WGS) entry which is preliminary data.</text>
</comment>
<proteinExistence type="predicted"/>
<accession>A0ABQ2YJS2</accession>
<evidence type="ECO:0000313" key="1">
    <source>
        <dbReference type="EMBL" id="GGX86692.1"/>
    </source>
</evidence>
<dbReference type="EMBL" id="BMYW01000003">
    <property type="protein sequence ID" value="GGX86692.1"/>
    <property type="molecule type" value="Genomic_DNA"/>
</dbReference>
<organism evidence="1 2">
    <name type="scientific">Vogesella alkaliphila</name>
    <dbReference type="NCBI Taxonomy" id="1193621"/>
    <lineage>
        <taxon>Bacteria</taxon>
        <taxon>Pseudomonadati</taxon>
        <taxon>Pseudomonadota</taxon>
        <taxon>Betaproteobacteria</taxon>
        <taxon>Neisseriales</taxon>
        <taxon>Chromobacteriaceae</taxon>
        <taxon>Vogesella</taxon>
    </lineage>
</organism>
<keyword evidence="2" id="KW-1185">Reference proteome</keyword>
<dbReference type="Proteomes" id="UP000600877">
    <property type="component" value="Unassembled WGS sequence"/>
</dbReference>
<evidence type="ECO:0000313" key="2">
    <source>
        <dbReference type="Proteomes" id="UP000600877"/>
    </source>
</evidence>
<protein>
    <submittedName>
        <fullName evidence="1">Uncharacterized protein</fullName>
    </submittedName>
</protein>
<gene>
    <name evidence="1" type="ORF">GCM10011290_13250</name>
</gene>